<keyword evidence="2 5" id="KW-0812">Transmembrane</keyword>
<dbReference type="Pfam" id="PF13520">
    <property type="entry name" value="AA_permease_2"/>
    <property type="match status" value="1"/>
</dbReference>
<reference evidence="6 7" key="1">
    <citation type="submission" date="2019-02" db="EMBL/GenBank/DDBJ databases">
        <title>Bacterial novel species Emticicia sp. 17J42-9 isolated from soil.</title>
        <authorList>
            <person name="Jung H.-Y."/>
        </authorList>
    </citation>
    <scope>NUCLEOTIDE SEQUENCE [LARGE SCALE GENOMIC DNA]</scope>
    <source>
        <strain evidence="6 7">17J42-9</strain>
    </source>
</reference>
<feature type="transmembrane region" description="Helical" evidence="5">
    <location>
        <begin position="91"/>
        <end position="113"/>
    </location>
</feature>
<feature type="transmembrane region" description="Helical" evidence="5">
    <location>
        <begin position="12"/>
        <end position="33"/>
    </location>
</feature>
<dbReference type="GO" id="GO:0015179">
    <property type="term" value="F:L-amino acid transmembrane transporter activity"/>
    <property type="evidence" value="ECO:0007669"/>
    <property type="project" value="TreeGrafter"/>
</dbReference>
<dbReference type="Gene3D" id="1.20.1740.10">
    <property type="entry name" value="Amino acid/polyamine transporter I"/>
    <property type="match status" value="1"/>
</dbReference>
<gene>
    <name evidence="6" type="ORF">EWM59_15440</name>
</gene>
<comment type="subcellular location">
    <subcellularLocation>
        <location evidence="1">Membrane</location>
        <topology evidence="1">Multi-pass membrane protein</topology>
    </subcellularLocation>
</comment>
<feature type="transmembrane region" description="Helical" evidence="5">
    <location>
        <begin position="392"/>
        <end position="415"/>
    </location>
</feature>
<evidence type="ECO:0000256" key="4">
    <source>
        <dbReference type="ARBA" id="ARBA00023136"/>
    </source>
</evidence>
<dbReference type="InterPro" id="IPR002293">
    <property type="entry name" value="AA/rel_permease1"/>
</dbReference>
<evidence type="ECO:0000313" key="6">
    <source>
        <dbReference type="EMBL" id="RYU94725.1"/>
    </source>
</evidence>
<dbReference type="PANTHER" id="PTHR11785:SF512">
    <property type="entry name" value="SOBREMESA, ISOFORM B"/>
    <property type="match status" value="1"/>
</dbReference>
<dbReference type="PIRSF" id="PIRSF006060">
    <property type="entry name" value="AA_transporter"/>
    <property type="match status" value="1"/>
</dbReference>
<evidence type="ECO:0000256" key="1">
    <source>
        <dbReference type="ARBA" id="ARBA00004141"/>
    </source>
</evidence>
<sequence length="443" mass="48457">MAPEKNKGELLKLLGVGFGIAVTIGGTIGTGILRKPGPIAANLGEPTLIMLVWVLVSIYAFLGVLCAIELGVSVPKAGAWYIYARRAFGDYVGFITGITSWMGTVAALGFGAYTMSEFIALMLPDTESFIRYMAIGILILLMSFHWLGTKSAGRSQEILSFFKAIGLFAFVIICFLYGGDIKTQELVATTERVKTPVSLALLIFSLQSVFYTFDGWHTAAYFSEENTDPAKNLPKSMISGVLVIIAIYLLVNIAILYIMPIDVLATSKLAASDAIKLIFGEKSATVVTFFLTLSIFGILNAQIMFSPRVIYSMSRDGLFFKAAQKVNSGGTPAIAMPLTGICSILLILSGKDTCEKLSDIAVFFFVMCYIAGFASLIMLRKKEPELPRPYKVIGYPFIPWFLIVISLLFLIGAVYQDIESSIYALIFLIISYPLFLLTKKLNQ</sequence>
<feature type="transmembrane region" description="Helical" evidence="5">
    <location>
        <begin position="48"/>
        <end position="70"/>
    </location>
</feature>
<evidence type="ECO:0000256" key="2">
    <source>
        <dbReference type="ARBA" id="ARBA00022692"/>
    </source>
</evidence>
<accession>A0A4Q5LYJ7</accession>
<evidence type="ECO:0000313" key="7">
    <source>
        <dbReference type="Proteomes" id="UP000293162"/>
    </source>
</evidence>
<keyword evidence="3 5" id="KW-1133">Transmembrane helix</keyword>
<keyword evidence="7" id="KW-1185">Reference proteome</keyword>
<proteinExistence type="predicted"/>
<dbReference type="AlphaFoldDB" id="A0A4Q5LYJ7"/>
<evidence type="ECO:0000256" key="3">
    <source>
        <dbReference type="ARBA" id="ARBA00022989"/>
    </source>
</evidence>
<dbReference type="OrthoDB" id="9810109at2"/>
<feature type="transmembrane region" description="Helical" evidence="5">
    <location>
        <begin position="360"/>
        <end position="380"/>
    </location>
</feature>
<feature type="transmembrane region" description="Helical" evidence="5">
    <location>
        <begin position="326"/>
        <end position="348"/>
    </location>
</feature>
<dbReference type="GO" id="GO:0016020">
    <property type="term" value="C:membrane"/>
    <property type="evidence" value="ECO:0007669"/>
    <property type="project" value="UniProtKB-SubCell"/>
</dbReference>
<comment type="caution">
    <text evidence="6">The sequence shown here is derived from an EMBL/GenBank/DDBJ whole genome shotgun (WGS) entry which is preliminary data.</text>
</comment>
<dbReference type="EMBL" id="SEWF01000022">
    <property type="protein sequence ID" value="RYU94725.1"/>
    <property type="molecule type" value="Genomic_DNA"/>
</dbReference>
<evidence type="ECO:0000256" key="5">
    <source>
        <dbReference type="SAM" id="Phobius"/>
    </source>
</evidence>
<protein>
    <submittedName>
        <fullName evidence="6">APC family permease</fullName>
    </submittedName>
</protein>
<feature type="transmembrane region" description="Helical" evidence="5">
    <location>
        <begin position="286"/>
        <end position="305"/>
    </location>
</feature>
<dbReference type="InterPro" id="IPR050598">
    <property type="entry name" value="AminoAcid_Transporter"/>
</dbReference>
<feature type="transmembrane region" description="Helical" evidence="5">
    <location>
        <begin position="198"/>
        <end position="216"/>
    </location>
</feature>
<organism evidence="6 7">
    <name type="scientific">Emticicia agri</name>
    <dbReference type="NCBI Taxonomy" id="2492393"/>
    <lineage>
        <taxon>Bacteria</taxon>
        <taxon>Pseudomonadati</taxon>
        <taxon>Bacteroidota</taxon>
        <taxon>Cytophagia</taxon>
        <taxon>Cytophagales</taxon>
        <taxon>Leadbetterellaceae</taxon>
        <taxon>Emticicia</taxon>
    </lineage>
</organism>
<feature type="transmembrane region" description="Helical" evidence="5">
    <location>
        <begin position="421"/>
        <end position="438"/>
    </location>
</feature>
<dbReference type="RefSeq" id="WP_130022134.1">
    <property type="nucleotide sequence ID" value="NZ_SEWF01000022.1"/>
</dbReference>
<keyword evidence="4 5" id="KW-0472">Membrane</keyword>
<feature type="transmembrane region" description="Helical" evidence="5">
    <location>
        <begin position="129"/>
        <end position="147"/>
    </location>
</feature>
<dbReference type="Proteomes" id="UP000293162">
    <property type="component" value="Unassembled WGS sequence"/>
</dbReference>
<feature type="transmembrane region" description="Helical" evidence="5">
    <location>
        <begin position="237"/>
        <end position="259"/>
    </location>
</feature>
<name>A0A4Q5LYJ7_9BACT</name>
<dbReference type="PANTHER" id="PTHR11785">
    <property type="entry name" value="AMINO ACID TRANSPORTER"/>
    <property type="match status" value="1"/>
</dbReference>
<feature type="transmembrane region" description="Helical" evidence="5">
    <location>
        <begin position="159"/>
        <end position="178"/>
    </location>
</feature>